<keyword evidence="6" id="KW-1133">Transmembrane helix</keyword>
<proteinExistence type="predicted"/>
<dbReference type="GO" id="GO:0044389">
    <property type="term" value="F:ubiquitin-like protein ligase binding"/>
    <property type="evidence" value="ECO:0007669"/>
    <property type="project" value="TreeGrafter"/>
</dbReference>
<dbReference type="PANTHER" id="PTHR14453:SF67">
    <property type="entry name" value="POLY [ADP-RIBOSE] POLYMERASE"/>
    <property type="match status" value="1"/>
</dbReference>
<dbReference type="GO" id="GO:0070212">
    <property type="term" value="P:protein poly-ADP-ribosylation"/>
    <property type="evidence" value="ECO:0007669"/>
    <property type="project" value="TreeGrafter"/>
</dbReference>
<evidence type="ECO:0000256" key="5">
    <source>
        <dbReference type="ARBA" id="ARBA00023242"/>
    </source>
</evidence>
<accession>A0A6J8AXE4</accession>
<dbReference type="SUPFAM" id="SSF52949">
    <property type="entry name" value="Macro domain-like"/>
    <property type="match status" value="3"/>
</dbReference>
<keyword evidence="9" id="KW-1185">Reference proteome</keyword>
<protein>
    <submittedName>
        <fullName evidence="8">PARP10_14_15</fullName>
        <ecNumber evidence="8">2.4.2.30</ecNumber>
    </submittedName>
</protein>
<dbReference type="PROSITE" id="PS51154">
    <property type="entry name" value="MACRO"/>
    <property type="match status" value="2"/>
</dbReference>
<keyword evidence="6" id="KW-0472">Membrane</keyword>
<dbReference type="EC" id="2.4.2.30" evidence="8"/>
<dbReference type="InterPro" id="IPR052056">
    <property type="entry name" value="Mono-ARTD/PARP"/>
</dbReference>
<evidence type="ECO:0000256" key="3">
    <source>
        <dbReference type="ARBA" id="ARBA00022679"/>
    </source>
</evidence>
<dbReference type="Pfam" id="PF01661">
    <property type="entry name" value="Macro"/>
    <property type="match status" value="2"/>
</dbReference>
<evidence type="ECO:0000256" key="6">
    <source>
        <dbReference type="SAM" id="Phobius"/>
    </source>
</evidence>
<gene>
    <name evidence="8" type="ORF">MCOR_11506</name>
</gene>
<evidence type="ECO:0000313" key="9">
    <source>
        <dbReference type="Proteomes" id="UP000507470"/>
    </source>
</evidence>
<dbReference type="GO" id="GO:0010629">
    <property type="term" value="P:negative regulation of gene expression"/>
    <property type="evidence" value="ECO:0007669"/>
    <property type="project" value="TreeGrafter"/>
</dbReference>
<keyword evidence="6" id="KW-0812">Transmembrane</keyword>
<dbReference type="GO" id="GO:0005634">
    <property type="term" value="C:nucleus"/>
    <property type="evidence" value="ECO:0007669"/>
    <property type="project" value="UniProtKB-SubCell"/>
</dbReference>
<feature type="domain" description="Macro" evidence="7">
    <location>
        <begin position="232"/>
        <end position="416"/>
    </location>
</feature>
<keyword evidence="4" id="KW-0520">NAD</keyword>
<feature type="transmembrane region" description="Helical" evidence="6">
    <location>
        <begin position="50"/>
        <end position="70"/>
    </location>
</feature>
<sequence>MCLNWDFYLDILCSFLINTYETFSSGCRGKKKKKYKKTEDKTNELKVKILLSRVGIGYLINIGGFIIVCFTNRDTEDEGDIAFFLFCFIVIYTVCFYAFITFLLVYRICMFSSRKELLSDSRFERFMMIYRCLEILFDLVVLLYSLILSEWEMTEFNIATTALSVSDIVVNVLIVLKNCCDCYNEEDSDDLGIEDQQRGEDNEAISLECKKDDIVEMKTEISDKHVRSKGNKNNIYSLTCGGVLITVEKGDITKKKVDVIVVTARSDLKLDKGVLSKAVLLAAGEDIQLACNQKQPLQEDDIIEINAGNLPCKEVYFANLNQWGNYKDDSCARLNLKDLVLKCLLKCDEEGKKSIAFPTLGTGSLHFPTNVMAEMLASSCMIYCQKNEPKHIDRIYILVYNDDNNRNKGEEELHITNQMKSDPLADIDSNSEDEDTENFNFSAIKLYVKKSDITTSRADIFVSTFPIDMKTESSAIFKSLVEVGGRKILTECTRKNPKMGDIFTIDGGDLSCKCIYFGVLPHWNEKGTFNPTNVLKDIIDKSLSNAHKHRSGKVAFPTLGTGGLGFPMQVVAKTMIACIRNFSSAHPSTALKRIDVIVYKNDKNCDRDFKTDVIVVGLPWDSSFEERRLSNRLLQDTNGEIVRDFKKLFGNGLSQGDVAILGSCKLKCEKLFFGYVPKESETNKGTEVLEQFVMKCINSAHGDYDSIAFPSFVEEYNYQVETVAKMFSHKITEFSNERKTKNLQDFQIIIIASDRKEKTVTLL</sequence>
<dbReference type="PANTHER" id="PTHR14453">
    <property type="entry name" value="PARP/ZINC FINGER CCCH TYPE DOMAIN CONTAINING PROTEIN"/>
    <property type="match status" value="1"/>
</dbReference>
<keyword evidence="3 8" id="KW-0808">Transferase</keyword>
<keyword evidence="5" id="KW-0539">Nucleus</keyword>
<dbReference type="GO" id="GO:1990404">
    <property type="term" value="F:NAD+-protein mono-ADP-ribosyltransferase activity"/>
    <property type="evidence" value="ECO:0007669"/>
    <property type="project" value="TreeGrafter"/>
</dbReference>
<organism evidence="8 9">
    <name type="scientific">Mytilus coruscus</name>
    <name type="common">Sea mussel</name>
    <dbReference type="NCBI Taxonomy" id="42192"/>
    <lineage>
        <taxon>Eukaryota</taxon>
        <taxon>Metazoa</taxon>
        <taxon>Spiralia</taxon>
        <taxon>Lophotrochozoa</taxon>
        <taxon>Mollusca</taxon>
        <taxon>Bivalvia</taxon>
        <taxon>Autobranchia</taxon>
        <taxon>Pteriomorphia</taxon>
        <taxon>Mytilida</taxon>
        <taxon>Mytiloidea</taxon>
        <taxon>Mytilidae</taxon>
        <taxon>Mytilinae</taxon>
        <taxon>Mytilus</taxon>
    </lineage>
</organism>
<dbReference type="OrthoDB" id="6133115at2759"/>
<reference evidence="8 9" key="1">
    <citation type="submission" date="2020-06" db="EMBL/GenBank/DDBJ databases">
        <authorList>
            <person name="Li R."/>
            <person name="Bekaert M."/>
        </authorList>
    </citation>
    <scope>NUCLEOTIDE SEQUENCE [LARGE SCALE GENOMIC DNA]</scope>
    <source>
        <strain evidence="9">wild</strain>
    </source>
</reference>
<comment type="subcellular location">
    <subcellularLocation>
        <location evidence="1">Nucleus</location>
    </subcellularLocation>
</comment>
<dbReference type="SMART" id="SM00506">
    <property type="entry name" value="A1pp"/>
    <property type="match status" value="2"/>
</dbReference>
<evidence type="ECO:0000256" key="4">
    <source>
        <dbReference type="ARBA" id="ARBA00023027"/>
    </source>
</evidence>
<dbReference type="GO" id="GO:0003714">
    <property type="term" value="F:transcription corepressor activity"/>
    <property type="evidence" value="ECO:0007669"/>
    <property type="project" value="TreeGrafter"/>
</dbReference>
<evidence type="ECO:0000259" key="7">
    <source>
        <dbReference type="PROSITE" id="PS51154"/>
    </source>
</evidence>
<dbReference type="GO" id="GO:0003950">
    <property type="term" value="F:NAD+ poly-ADP-ribosyltransferase activity"/>
    <property type="evidence" value="ECO:0007669"/>
    <property type="project" value="UniProtKB-EC"/>
</dbReference>
<dbReference type="Gene3D" id="3.40.220.10">
    <property type="entry name" value="Leucine Aminopeptidase, subunit E, domain 1"/>
    <property type="match status" value="3"/>
</dbReference>
<feature type="transmembrane region" description="Helical" evidence="6">
    <location>
        <begin position="128"/>
        <end position="149"/>
    </location>
</feature>
<dbReference type="GO" id="GO:0005737">
    <property type="term" value="C:cytoplasm"/>
    <property type="evidence" value="ECO:0007669"/>
    <property type="project" value="TreeGrafter"/>
</dbReference>
<dbReference type="InterPro" id="IPR043472">
    <property type="entry name" value="Macro_dom-like"/>
</dbReference>
<dbReference type="GO" id="GO:0060335">
    <property type="term" value="P:positive regulation of type II interferon-mediated signaling pathway"/>
    <property type="evidence" value="ECO:0007669"/>
    <property type="project" value="TreeGrafter"/>
</dbReference>
<name>A0A6J8AXE4_MYTCO</name>
<feature type="transmembrane region" description="Helical" evidence="6">
    <location>
        <begin position="82"/>
        <end position="108"/>
    </location>
</feature>
<dbReference type="InterPro" id="IPR002589">
    <property type="entry name" value="Macro_dom"/>
</dbReference>
<evidence type="ECO:0000313" key="8">
    <source>
        <dbReference type="EMBL" id="CAC5373917.1"/>
    </source>
</evidence>
<evidence type="ECO:0000256" key="2">
    <source>
        <dbReference type="ARBA" id="ARBA00022676"/>
    </source>
</evidence>
<feature type="domain" description="Macro" evidence="7">
    <location>
        <begin position="433"/>
        <end position="617"/>
    </location>
</feature>
<dbReference type="AlphaFoldDB" id="A0A6J8AXE4"/>
<dbReference type="Proteomes" id="UP000507470">
    <property type="component" value="Unassembled WGS sequence"/>
</dbReference>
<dbReference type="EMBL" id="CACVKT020001977">
    <property type="protein sequence ID" value="CAC5373917.1"/>
    <property type="molecule type" value="Genomic_DNA"/>
</dbReference>
<evidence type="ECO:0000256" key="1">
    <source>
        <dbReference type="ARBA" id="ARBA00004123"/>
    </source>
</evidence>
<keyword evidence="2 8" id="KW-0328">Glycosyltransferase</keyword>